<dbReference type="GO" id="GO:0046872">
    <property type="term" value="F:metal ion binding"/>
    <property type="evidence" value="ECO:0007669"/>
    <property type="project" value="UniProtKB-KW"/>
</dbReference>
<dbReference type="PROSITE" id="PS51677">
    <property type="entry name" value="NODB"/>
    <property type="match status" value="1"/>
</dbReference>
<sequence length="444" mass="47130">MKGKKRRLRVLAAALTAGILFGIHGITVYAGTTGVGSFSGTHGGPGAVKWQEEQAGQQPKEQAGQSQVRQPQELADQSQGQQPAQLETPLEVNYSGFAAAQGWTAVTADNGSCVGGDGVWITAMRANLIQIPQAVQVGIRYQVNLSGSGWLDWAEDGEETGNTAGIMPLEAIRMELTGSGAVQYDLYYRVLQNGAWTDWAANGSVAGVEGAGLRIDGFRASITPKGAGAPPEPAPVLPAIDPSRPMIALTFDDGPRTSVTSRILDSLQANGGKATFFIVGANVNNNRGVVKRMAEQGCEVANHTHDHKYITKISDGEIVSQLALTNQKIEAACGVSPVLMRPPGGYINAHSLSVVKSLGMPAIMWSIDTRDWQHRNAQKTIDTVLSQVRDGDIILMHDIYSTSADAAVVLIPELTARGYQLVTVSELAAYRGGAAAGHKYSQFR</sequence>
<dbReference type="InterPro" id="IPR002509">
    <property type="entry name" value="NODB_dom"/>
</dbReference>
<dbReference type="SUPFAM" id="SSF88713">
    <property type="entry name" value="Glycoside hydrolase/deacetylase"/>
    <property type="match status" value="1"/>
</dbReference>
<keyword evidence="6" id="KW-1185">Reference proteome</keyword>
<evidence type="ECO:0000313" key="6">
    <source>
        <dbReference type="Proteomes" id="UP000429958"/>
    </source>
</evidence>
<dbReference type="CDD" id="cd10954">
    <property type="entry name" value="CE4_CtAXE_like"/>
    <property type="match status" value="1"/>
</dbReference>
<gene>
    <name evidence="5" type="ORF">FYJ39_11245</name>
</gene>
<dbReference type="Proteomes" id="UP000429958">
    <property type="component" value="Unassembled WGS sequence"/>
</dbReference>
<name>A0A7X2TCR5_9CLOT</name>
<dbReference type="GO" id="GO:0016020">
    <property type="term" value="C:membrane"/>
    <property type="evidence" value="ECO:0007669"/>
    <property type="project" value="TreeGrafter"/>
</dbReference>
<accession>A0A7X2TCR5</accession>
<evidence type="ECO:0000256" key="1">
    <source>
        <dbReference type="ARBA" id="ARBA00022723"/>
    </source>
</evidence>
<dbReference type="InterPro" id="IPR050248">
    <property type="entry name" value="Polysacc_deacetylase_ArnD"/>
</dbReference>
<dbReference type="InterPro" id="IPR006637">
    <property type="entry name" value="ChW"/>
</dbReference>
<dbReference type="PANTHER" id="PTHR10587">
    <property type="entry name" value="GLYCOSYL TRANSFERASE-RELATED"/>
    <property type="match status" value="1"/>
</dbReference>
<dbReference type="EMBL" id="VUMD01000009">
    <property type="protein sequence ID" value="MSS37132.1"/>
    <property type="molecule type" value="Genomic_DNA"/>
</dbReference>
<dbReference type="Gene3D" id="3.20.20.370">
    <property type="entry name" value="Glycoside hydrolase/deacetylase"/>
    <property type="match status" value="1"/>
</dbReference>
<organism evidence="5 6">
    <name type="scientific">Clostridium porci</name>
    <dbReference type="NCBI Taxonomy" id="2605778"/>
    <lineage>
        <taxon>Bacteria</taxon>
        <taxon>Bacillati</taxon>
        <taxon>Bacillota</taxon>
        <taxon>Clostridia</taxon>
        <taxon>Eubacteriales</taxon>
        <taxon>Clostridiaceae</taxon>
        <taxon>Clostridium</taxon>
    </lineage>
</organism>
<evidence type="ECO:0000259" key="4">
    <source>
        <dbReference type="PROSITE" id="PS51677"/>
    </source>
</evidence>
<dbReference type="AlphaFoldDB" id="A0A7X2TCR5"/>
<proteinExistence type="predicted"/>
<dbReference type="Pfam" id="PF01522">
    <property type="entry name" value="Polysacc_deac_1"/>
    <property type="match status" value="1"/>
</dbReference>
<evidence type="ECO:0000256" key="2">
    <source>
        <dbReference type="ARBA" id="ARBA00022801"/>
    </source>
</evidence>
<dbReference type="SMART" id="SM00728">
    <property type="entry name" value="ChW"/>
    <property type="match status" value="2"/>
</dbReference>
<comment type="caution">
    <text evidence="5">The sequence shown here is derived from an EMBL/GenBank/DDBJ whole genome shotgun (WGS) entry which is preliminary data.</text>
</comment>
<dbReference type="PANTHER" id="PTHR10587:SF133">
    <property type="entry name" value="CHITIN DEACETYLASE 1-RELATED"/>
    <property type="match status" value="1"/>
</dbReference>
<dbReference type="RefSeq" id="WP_154472578.1">
    <property type="nucleotide sequence ID" value="NZ_DBEWUL010000176.1"/>
</dbReference>
<dbReference type="GO" id="GO:0005975">
    <property type="term" value="P:carbohydrate metabolic process"/>
    <property type="evidence" value="ECO:0007669"/>
    <property type="project" value="InterPro"/>
</dbReference>
<evidence type="ECO:0000313" key="5">
    <source>
        <dbReference type="EMBL" id="MSS37132.1"/>
    </source>
</evidence>
<dbReference type="InterPro" id="IPR011330">
    <property type="entry name" value="Glyco_hydro/deAcase_b/a-brl"/>
</dbReference>
<feature type="region of interest" description="Disordered" evidence="3">
    <location>
        <begin position="40"/>
        <end position="84"/>
    </location>
</feature>
<reference evidence="5 6" key="1">
    <citation type="submission" date="2019-08" db="EMBL/GenBank/DDBJ databases">
        <title>In-depth cultivation of the pig gut microbiome towards novel bacterial diversity and tailored functional studies.</title>
        <authorList>
            <person name="Wylensek D."/>
            <person name="Hitch T.C.A."/>
            <person name="Clavel T."/>
        </authorList>
    </citation>
    <scope>NUCLEOTIDE SEQUENCE [LARGE SCALE GENOMIC DNA]</scope>
    <source>
        <strain evidence="5 6">WCA-389-WT-23D1</strain>
    </source>
</reference>
<protein>
    <submittedName>
        <fullName evidence="5">Polysaccharide deacetylase family protein</fullName>
    </submittedName>
</protein>
<evidence type="ECO:0000256" key="3">
    <source>
        <dbReference type="SAM" id="MobiDB-lite"/>
    </source>
</evidence>
<feature type="domain" description="NodB homology" evidence="4">
    <location>
        <begin position="245"/>
        <end position="422"/>
    </location>
</feature>
<dbReference type="Pfam" id="PF07538">
    <property type="entry name" value="ChW"/>
    <property type="match status" value="1"/>
</dbReference>
<keyword evidence="2" id="KW-0378">Hydrolase</keyword>
<dbReference type="GO" id="GO:0016810">
    <property type="term" value="F:hydrolase activity, acting on carbon-nitrogen (but not peptide) bonds"/>
    <property type="evidence" value="ECO:0007669"/>
    <property type="project" value="InterPro"/>
</dbReference>
<feature type="compositionally biased region" description="Polar residues" evidence="3">
    <location>
        <begin position="54"/>
        <end position="84"/>
    </location>
</feature>
<keyword evidence="1" id="KW-0479">Metal-binding</keyword>